<dbReference type="GO" id="GO:0016020">
    <property type="term" value="C:membrane"/>
    <property type="evidence" value="ECO:0007669"/>
    <property type="project" value="InterPro"/>
</dbReference>
<dbReference type="InterPro" id="IPR025991">
    <property type="entry name" value="Chemoreceptor_zinc-bind_dom"/>
</dbReference>
<dbReference type="Gene3D" id="1.20.120.30">
    <property type="entry name" value="Aspartate receptor, ligand-binding domain"/>
    <property type="match status" value="1"/>
</dbReference>
<dbReference type="Gene3D" id="1.10.287.950">
    <property type="entry name" value="Methyl-accepting chemotaxis protein"/>
    <property type="match status" value="1"/>
</dbReference>
<accession>A0A7C1K030</accession>
<dbReference type="PANTHER" id="PTHR32089:SF112">
    <property type="entry name" value="LYSOZYME-LIKE PROTEIN-RELATED"/>
    <property type="match status" value="1"/>
</dbReference>
<dbReference type="GO" id="GO:0007165">
    <property type="term" value="P:signal transduction"/>
    <property type="evidence" value="ECO:0007669"/>
    <property type="project" value="UniProtKB-KW"/>
</dbReference>
<dbReference type="SUPFAM" id="SSF58104">
    <property type="entry name" value="Methyl-accepting chemotaxis protein (MCP) signaling domain"/>
    <property type="match status" value="1"/>
</dbReference>
<protein>
    <submittedName>
        <fullName evidence="2">Methyl-accepting chemotaxis sensory transducer</fullName>
    </submittedName>
</protein>
<dbReference type="SMART" id="SM00283">
    <property type="entry name" value="MA"/>
    <property type="match status" value="1"/>
</dbReference>
<evidence type="ECO:0000313" key="2">
    <source>
        <dbReference type="EMBL" id="HEF65509.1"/>
    </source>
</evidence>
<dbReference type="EMBL" id="DSJL01000011">
    <property type="protein sequence ID" value="HEF65509.1"/>
    <property type="molecule type" value="Genomic_DNA"/>
</dbReference>
<dbReference type="Pfam" id="PF13682">
    <property type="entry name" value="CZB"/>
    <property type="match status" value="1"/>
</dbReference>
<dbReference type="PANTHER" id="PTHR32089">
    <property type="entry name" value="METHYL-ACCEPTING CHEMOTAXIS PROTEIN MCPB"/>
    <property type="match status" value="1"/>
</dbReference>
<organism evidence="2">
    <name type="scientific">Thermomicrobium roseum</name>
    <dbReference type="NCBI Taxonomy" id="500"/>
    <lineage>
        <taxon>Bacteria</taxon>
        <taxon>Pseudomonadati</taxon>
        <taxon>Thermomicrobiota</taxon>
        <taxon>Thermomicrobia</taxon>
        <taxon>Thermomicrobiales</taxon>
        <taxon>Thermomicrobiaceae</taxon>
        <taxon>Thermomicrobium</taxon>
    </lineage>
</organism>
<name>A0A7C1K030_THERO</name>
<keyword evidence="1" id="KW-0807">Transducer</keyword>
<reference evidence="2" key="1">
    <citation type="journal article" date="2020" name="mSystems">
        <title>Genome- and Community-Level Interaction Insights into Carbon Utilization and Element Cycling Functions of Hydrothermarchaeota in Hydrothermal Sediment.</title>
        <authorList>
            <person name="Zhou Z."/>
            <person name="Liu Y."/>
            <person name="Xu W."/>
            <person name="Pan J."/>
            <person name="Luo Z.H."/>
            <person name="Li M."/>
        </authorList>
    </citation>
    <scope>NUCLEOTIDE SEQUENCE [LARGE SCALE GENOMIC DNA]</scope>
    <source>
        <strain evidence="2">SpSt-222</strain>
    </source>
</reference>
<evidence type="ECO:0000256" key="1">
    <source>
        <dbReference type="ARBA" id="ARBA00023224"/>
    </source>
</evidence>
<comment type="caution">
    <text evidence="2">The sequence shown here is derived from an EMBL/GenBank/DDBJ whole genome shotgun (WGS) entry which is preliminary data.</text>
</comment>
<gene>
    <name evidence="2" type="ORF">ENP47_07935</name>
</gene>
<dbReference type="Pfam" id="PF00015">
    <property type="entry name" value="MCPsignal"/>
    <property type="match status" value="1"/>
</dbReference>
<dbReference type="PROSITE" id="PS50111">
    <property type="entry name" value="CHEMOTAXIS_TRANSDUC_2"/>
    <property type="match status" value="1"/>
</dbReference>
<proteinExistence type="predicted"/>
<sequence>MTERGTLEAELRVTKGSGRTVREGAALEITDQDSQPTWLDALRELAGALARGDLVEAEQVVRQLPPEIRPVWEPVVATWRERIAELLLAASGAVAEGLGPVRAADEFLRAFREQQEQAAEAAQVARELATSVEVVSGSVGQVSEAARGAAERAEAGIARVNEALQSLASVTRSVSELQQRIEDLSKAVEPITQVLGTIATIAKQTNLLALNAAIEAARAGEHGRGFAVVAEEVRRLAVSTQEAVSGIRNQVQALSEGMQRVGEAMGIVADQVESGAAVAAGGQEALTAIRKAVDAIVAPLQEIASAAEEQAQAVGQLARNVAQVAAVAERVGWQADELTVGVLDQMQRLRTMRELVAQTTLALSDAQLVLVAKADHLLWVQRLLAMLHGREQLQPEQVADWTACRLGRWYYGRGRERYGTSNIFRSLEAPHQRLHQTAAEAVRAWNRGDRERARELVEEVRRISGEIVELLDSLRTM</sequence>
<dbReference type="InterPro" id="IPR004089">
    <property type="entry name" value="MCPsignal_dom"/>
</dbReference>
<dbReference type="AlphaFoldDB" id="A0A7C1K030"/>